<reference evidence="1" key="1">
    <citation type="submission" date="2021-03" db="EMBL/GenBank/DDBJ databases">
        <title>Actinotalea soli sp. nov., isolated from soil.</title>
        <authorList>
            <person name="Ping W."/>
            <person name="Zhang J."/>
        </authorList>
    </citation>
    <scope>NUCLEOTIDE SEQUENCE</scope>
    <source>
        <strain evidence="1">BY-33</strain>
    </source>
</reference>
<organism evidence="1 2">
    <name type="scientific">Actinotalea soli</name>
    <dbReference type="NCBI Taxonomy" id="2819234"/>
    <lineage>
        <taxon>Bacteria</taxon>
        <taxon>Bacillati</taxon>
        <taxon>Actinomycetota</taxon>
        <taxon>Actinomycetes</taxon>
        <taxon>Micrococcales</taxon>
        <taxon>Cellulomonadaceae</taxon>
        <taxon>Actinotalea</taxon>
    </lineage>
</organism>
<dbReference type="AlphaFoldDB" id="A0A939RW90"/>
<name>A0A939RW90_9CELL</name>
<comment type="caution">
    <text evidence="1">The sequence shown here is derived from an EMBL/GenBank/DDBJ whole genome shotgun (WGS) entry which is preliminary data.</text>
</comment>
<gene>
    <name evidence="1" type="ORF">J4G33_15390</name>
</gene>
<keyword evidence="2" id="KW-1185">Reference proteome</keyword>
<evidence type="ECO:0000313" key="1">
    <source>
        <dbReference type="EMBL" id="MBO1753190.1"/>
    </source>
</evidence>
<evidence type="ECO:0000313" key="2">
    <source>
        <dbReference type="Proteomes" id="UP000664209"/>
    </source>
</evidence>
<sequence length="170" mass="18859">MGQRRDYAIDKAVTDRAEAEAVCAAVIDVLRPVIRSARIDVFTDSPEKMPDDVRRAEAHLAAAGRDRKRRGSDGRMGLVVRRGDPEWSAVESYAAWSINAELTGADDQDLATFHDCGYSVVAALTDDEVAALRLRLAPIAPVNLLSDIHDRRRSEKRAVRHSRARAWLGR</sequence>
<proteinExistence type="predicted"/>
<dbReference type="Proteomes" id="UP000664209">
    <property type="component" value="Unassembled WGS sequence"/>
</dbReference>
<dbReference type="EMBL" id="JAGEMK010000010">
    <property type="protein sequence ID" value="MBO1753190.1"/>
    <property type="molecule type" value="Genomic_DNA"/>
</dbReference>
<dbReference type="RefSeq" id="WP_208056866.1">
    <property type="nucleotide sequence ID" value="NZ_JAGEMK010000010.1"/>
</dbReference>
<protein>
    <submittedName>
        <fullName evidence="1">Uncharacterized protein</fullName>
    </submittedName>
</protein>
<accession>A0A939RW90</accession>